<accession>A0A8R1YKL5</accession>
<protein>
    <submittedName>
        <fullName evidence="1">Uncharacterized protein</fullName>
    </submittedName>
</protein>
<organism evidence="1 2">
    <name type="scientific">Pristionchus pacificus</name>
    <name type="common">Parasitic nematode worm</name>
    <dbReference type="NCBI Taxonomy" id="54126"/>
    <lineage>
        <taxon>Eukaryota</taxon>
        <taxon>Metazoa</taxon>
        <taxon>Ecdysozoa</taxon>
        <taxon>Nematoda</taxon>
        <taxon>Chromadorea</taxon>
        <taxon>Rhabditida</taxon>
        <taxon>Rhabditina</taxon>
        <taxon>Diplogasteromorpha</taxon>
        <taxon>Diplogasteroidea</taxon>
        <taxon>Neodiplogasteridae</taxon>
        <taxon>Pristionchus</taxon>
    </lineage>
</organism>
<keyword evidence="2" id="KW-1185">Reference proteome</keyword>
<gene>
    <name evidence="1" type="primary">WBGene00113645</name>
</gene>
<dbReference type="Proteomes" id="UP000005239">
    <property type="component" value="Unassembled WGS sequence"/>
</dbReference>
<reference evidence="1" key="2">
    <citation type="submission" date="2022-06" db="UniProtKB">
        <authorList>
            <consortium name="EnsemblMetazoa"/>
        </authorList>
    </citation>
    <scope>IDENTIFICATION</scope>
    <source>
        <strain evidence="1">PS312</strain>
    </source>
</reference>
<reference evidence="2" key="1">
    <citation type="journal article" date="2008" name="Nat. Genet.">
        <title>The Pristionchus pacificus genome provides a unique perspective on nematode lifestyle and parasitism.</title>
        <authorList>
            <person name="Dieterich C."/>
            <person name="Clifton S.W."/>
            <person name="Schuster L.N."/>
            <person name="Chinwalla A."/>
            <person name="Delehaunty K."/>
            <person name="Dinkelacker I."/>
            <person name="Fulton L."/>
            <person name="Fulton R."/>
            <person name="Godfrey J."/>
            <person name="Minx P."/>
            <person name="Mitreva M."/>
            <person name="Roeseler W."/>
            <person name="Tian H."/>
            <person name="Witte H."/>
            <person name="Yang S.P."/>
            <person name="Wilson R.K."/>
            <person name="Sommer R.J."/>
        </authorList>
    </citation>
    <scope>NUCLEOTIDE SEQUENCE [LARGE SCALE GENOMIC DNA]</scope>
    <source>
        <strain evidence="2">PS312</strain>
    </source>
</reference>
<sequence length="280" mass="31470">MCGCYVYGKWSDYRSGFLCPDVHCCESRCMELIVDEMAEGEQKLITLGGGSGVNVSVLNLEDCTKCDCLKGAFSCPNRARLEMTNCRHMICFDCIEERIALAVQTSSFPSSFQSNHLFLFSGERPNCPIAMCSNLLTRGEVSKLMWRSPKMIEMCRAISSLFPEKDEVEEPGKDDLLVTSSIYGHDSTIKAIVVPMHALVGDMVTACLQQQRMTKNRMTSTLGIFLRTPITKGRAVYDQVDLKELSKAQVKDQGWPQKLQLVIDVDERLKKAHKSKNWKS</sequence>
<dbReference type="OrthoDB" id="1935339at2759"/>
<accession>A0A2A6B5X5</accession>
<proteinExistence type="predicted"/>
<name>A0A2A6B5X5_PRIPA</name>
<dbReference type="AlphaFoldDB" id="A0A2A6B5X5"/>
<evidence type="ECO:0000313" key="1">
    <source>
        <dbReference type="EnsemblMetazoa" id="PPA24091.1"/>
    </source>
</evidence>
<dbReference type="EnsemblMetazoa" id="PPA24091.1">
    <property type="protein sequence ID" value="PPA24091.1"/>
    <property type="gene ID" value="WBGene00113645"/>
</dbReference>
<evidence type="ECO:0000313" key="2">
    <source>
        <dbReference type="Proteomes" id="UP000005239"/>
    </source>
</evidence>